<gene>
    <name evidence="2" type="ORF">FF104_21345</name>
</gene>
<dbReference type="SUPFAM" id="SSF52833">
    <property type="entry name" value="Thioredoxin-like"/>
    <property type="match status" value="1"/>
</dbReference>
<keyword evidence="2" id="KW-0614">Plasmid</keyword>
<dbReference type="InterPro" id="IPR046698">
    <property type="entry name" value="PedC-like"/>
</dbReference>
<name>A0AAP9RIR6_CLOBU</name>
<dbReference type="EMBL" id="CP040629">
    <property type="protein sequence ID" value="QMW93459.1"/>
    <property type="molecule type" value="Genomic_DNA"/>
</dbReference>
<geneLocation type="plasmid" evidence="2 3">
    <name>pCB_2</name>
</geneLocation>
<evidence type="ECO:0000313" key="2">
    <source>
        <dbReference type="EMBL" id="QMW93459.1"/>
    </source>
</evidence>
<dbReference type="Proteomes" id="UP000515243">
    <property type="component" value="Plasmid pCB_2"/>
</dbReference>
<accession>A0AAP9RIR6</accession>
<keyword evidence="1" id="KW-1133">Transmembrane helix</keyword>
<protein>
    <submittedName>
        <fullName evidence="2">Thioredoxin family protein</fullName>
    </submittedName>
</protein>
<sequence>MLSFKQVKIKYLIIPFIILFLLTGLFVVNNYYKNTLESNSKISSFSCKNLLLDISQDALNEKILNKESFFIYIGRPTCPDCKTFMPKLENILSETNKSIFYYNTEATASKKQEIRDYLHLLNVKSVPSILLFSNGNIEQIYDCQDKNQVENFLEQFKGDF</sequence>
<evidence type="ECO:0000313" key="3">
    <source>
        <dbReference type="Proteomes" id="UP000515243"/>
    </source>
</evidence>
<proteinExistence type="predicted"/>
<keyword evidence="1" id="KW-0472">Membrane</keyword>
<reference evidence="2 3" key="1">
    <citation type="submission" date="2019-05" db="EMBL/GenBank/DDBJ databases">
        <authorList>
            <person name="Schori C."/>
            <person name="Ahrens C."/>
        </authorList>
    </citation>
    <scope>NUCLEOTIDE SEQUENCE [LARGE SCALE GENOMIC DNA]</scope>
    <source>
        <strain evidence="2 3">DSM 10702</strain>
        <plasmid evidence="2 3">pCB_2</plasmid>
    </source>
</reference>
<keyword evidence="1" id="KW-0812">Transmembrane</keyword>
<dbReference type="CDD" id="cd02947">
    <property type="entry name" value="TRX_family"/>
    <property type="match status" value="1"/>
</dbReference>
<evidence type="ECO:0000256" key="1">
    <source>
        <dbReference type="SAM" id="Phobius"/>
    </source>
</evidence>
<dbReference type="AlphaFoldDB" id="A0AAP9RIR6"/>
<dbReference type="Gene3D" id="3.40.30.10">
    <property type="entry name" value="Glutaredoxin"/>
    <property type="match status" value="1"/>
</dbReference>
<feature type="transmembrane region" description="Helical" evidence="1">
    <location>
        <begin position="12"/>
        <end position="32"/>
    </location>
</feature>
<organism evidence="2 3">
    <name type="scientific">Clostridium butyricum</name>
    <dbReference type="NCBI Taxonomy" id="1492"/>
    <lineage>
        <taxon>Bacteria</taxon>
        <taxon>Bacillati</taxon>
        <taxon>Bacillota</taxon>
        <taxon>Clostridia</taxon>
        <taxon>Eubacteriales</taxon>
        <taxon>Clostridiaceae</taxon>
        <taxon>Clostridium</taxon>
    </lineage>
</organism>
<dbReference type="Pfam" id="PF20207">
    <property type="entry name" value="DUF6568"/>
    <property type="match status" value="1"/>
</dbReference>
<dbReference type="InterPro" id="IPR036249">
    <property type="entry name" value="Thioredoxin-like_sf"/>
</dbReference>